<proteinExistence type="predicted"/>
<organism evidence="1 2">
    <name type="scientific">Ixodes persulcatus</name>
    <name type="common">Taiga tick</name>
    <dbReference type="NCBI Taxonomy" id="34615"/>
    <lineage>
        <taxon>Eukaryota</taxon>
        <taxon>Metazoa</taxon>
        <taxon>Ecdysozoa</taxon>
        <taxon>Arthropoda</taxon>
        <taxon>Chelicerata</taxon>
        <taxon>Arachnida</taxon>
        <taxon>Acari</taxon>
        <taxon>Parasitiformes</taxon>
        <taxon>Ixodida</taxon>
        <taxon>Ixodoidea</taxon>
        <taxon>Ixodidae</taxon>
        <taxon>Ixodinae</taxon>
        <taxon>Ixodes</taxon>
    </lineage>
</organism>
<evidence type="ECO:0000313" key="2">
    <source>
        <dbReference type="Proteomes" id="UP000805193"/>
    </source>
</evidence>
<accession>A0AC60P8E0</accession>
<comment type="caution">
    <text evidence="1">The sequence shown here is derived from an EMBL/GenBank/DDBJ whole genome shotgun (WGS) entry which is preliminary data.</text>
</comment>
<protein>
    <submittedName>
        <fullName evidence="1">Uncharacterized protein</fullName>
    </submittedName>
</protein>
<gene>
    <name evidence="1" type="ORF">HPB47_007282</name>
</gene>
<reference evidence="1 2" key="1">
    <citation type="journal article" date="2020" name="Cell">
        <title>Large-Scale Comparative Analyses of Tick Genomes Elucidate Their Genetic Diversity and Vector Capacities.</title>
        <authorList>
            <consortium name="Tick Genome and Microbiome Consortium (TIGMIC)"/>
            <person name="Jia N."/>
            <person name="Wang J."/>
            <person name="Shi W."/>
            <person name="Du L."/>
            <person name="Sun Y."/>
            <person name="Zhan W."/>
            <person name="Jiang J.F."/>
            <person name="Wang Q."/>
            <person name="Zhang B."/>
            <person name="Ji P."/>
            <person name="Bell-Sakyi L."/>
            <person name="Cui X.M."/>
            <person name="Yuan T.T."/>
            <person name="Jiang B.G."/>
            <person name="Yang W.F."/>
            <person name="Lam T.T."/>
            <person name="Chang Q.C."/>
            <person name="Ding S.J."/>
            <person name="Wang X.J."/>
            <person name="Zhu J.G."/>
            <person name="Ruan X.D."/>
            <person name="Zhao L."/>
            <person name="Wei J.T."/>
            <person name="Ye R.Z."/>
            <person name="Que T.C."/>
            <person name="Du C.H."/>
            <person name="Zhou Y.H."/>
            <person name="Cheng J.X."/>
            <person name="Dai P.F."/>
            <person name="Guo W.B."/>
            <person name="Han X.H."/>
            <person name="Huang E.J."/>
            <person name="Li L.F."/>
            <person name="Wei W."/>
            <person name="Gao Y.C."/>
            <person name="Liu J.Z."/>
            <person name="Shao H.Z."/>
            <person name="Wang X."/>
            <person name="Wang C.C."/>
            <person name="Yang T.C."/>
            <person name="Huo Q.B."/>
            <person name="Li W."/>
            <person name="Chen H.Y."/>
            <person name="Chen S.E."/>
            <person name="Zhou L.G."/>
            <person name="Ni X.B."/>
            <person name="Tian J.H."/>
            <person name="Sheng Y."/>
            <person name="Liu T."/>
            <person name="Pan Y.S."/>
            <person name="Xia L.Y."/>
            <person name="Li J."/>
            <person name="Zhao F."/>
            <person name="Cao W.C."/>
        </authorList>
    </citation>
    <scope>NUCLEOTIDE SEQUENCE [LARGE SCALE GENOMIC DNA]</scope>
    <source>
        <strain evidence="1">Iper-2018</strain>
    </source>
</reference>
<sequence>MTQPRLELLGALIGSRLMAFLTETLDLPDQECYLCTDSTIIVVEILSNTDPLRWRHCSGKVNPTDMLTRGVPASNLTLSKVWWQSPQWLSRNPDFWPQRRETNDEVPDADAELRGKSTVLHSKTTVQEPLLVLTDYNKWLKAMRVTAWIVRFIKNLQGEGPRRDTGRNTFRKGATAKKKASFVAGRCLRSSLRIRGLHPFLDEDVVIRIETRLQIASATVSGATSGRQLFHGAPHTTHGPFSVASSLIQPAHGLVLHLTDLSETLKRSTPMAS</sequence>
<dbReference type="Proteomes" id="UP000805193">
    <property type="component" value="Unassembled WGS sequence"/>
</dbReference>
<keyword evidence="2" id="KW-1185">Reference proteome</keyword>
<evidence type="ECO:0000313" key="1">
    <source>
        <dbReference type="EMBL" id="KAG0415557.1"/>
    </source>
</evidence>
<dbReference type="EMBL" id="JABSTQ010011056">
    <property type="protein sequence ID" value="KAG0415557.1"/>
    <property type="molecule type" value="Genomic_DNA"/>
</dbReference>
<name>A0AC60P8E0_IXOPE</name>